<evidence type="ECO:0000256" key="9">
    <source>
        <dbReference type="ARBA" id="ARBA00047594"/>
    </source>
</evidence>
<keyword evidence="6 10" id="KW-1133">Transmembrane helix</keyword>
<keyword evidence="13" id="KW-1185">Reference proteome</keyword>
<dbReference type="AlphaFoldDB" id="A0A2S6ZIB8"/>
<proteinExistence type="predicted"/>
<evidence type="ECO:0000256" key="7">
    <source>
        <dbReference type="ARBA" id="ARBA00023136"/>
    </source>
</evidence>
<comment type="subcellular location">
    <subcellularLocation>
        <location evidence="1">Cell membrane</location>
        <topology evidence="1">Multi-pass membrane protein</topology>
    </subcellularLocation>
</comment>
<evidence type="ECO:0000256" key="1">
    <source>
        <dbReference type="ARBA" id="ARBA00004651"/>
    </source>
</evidence>
<comment type="catalytic activity">
    <reaction evidence="9">
        <text>di-trans,octa-cis-undecaprenyl diphosphate + H2O = di-trans,octa-cis-undecaprenyl phosphate + phosphate + H(+)</text>
        <dbReference type="Rhea" id="RHEA:28094"/>
        <dbReference type="ChEBI" id="CHEBI:15377"/>
        <dbReference type="ChEBI" id="CHEBI:15378"/>
        <dbReference type="ChEBI" id="CHEBI:43474"/>
        <dbReference type="ChEBI" id="CHEBI:58405"/>
        <dbReference type="ChEBI" id="CHEBI:60392"/>
        <dbReference type="EC" id="3.6.1.27"/>
    </reaction>
</comment>
<feature type="transmembrane region" description="Helical" evidence="10">
    <location>
        <begin position="33"/>
        <end position="55"/>
    </location>
</feature>
<evidence type="ECO:0000259" key="11">
    <source>
        <dbReference type="SMART" id="SM00014"/>
    </source>
</evidence>
<gene>
    <name evidence="12" type="ORF">XthCFBP4691_05980</name>
</gene>
<dbReference type="InterPro" id="IPR036938">
    <property type="entry name" value="PAP2/HPO_sf"/>
</dbReference>
<accession>A0A2S6ZIB8</accession>
<keyword evidence="3" id="KW-1003">Cell membrane</keyword>
<sequence>MPPSTRLEILRGHEARWCRRANHWCRRRSVRRFFAMVSRLGDGMFWYALMTLLVVCDGMDGVFASAHMAATGVVALSLYKALKRWTRRPRPYAADLRIRAWVAPLDEFSFPSGHTLHAVSFGIVALAYYPWLAPLLIPFVACVALSRVVLGLHYPSDVLAATGIGALLAGVSLWLLPMPALLG</sequence>
<evidence type="ECO:0000313" key="12">
    <source>
        <dbReference type="EMBL" id="PPT91909.1"/>
    </source>
</evidence>
<evidence type="ECO:0000256" key="2">
    <source>
        <dbReference type="ARBA" id="ARBA00012374"/>
    </source>
</evidence>
<keyword evidence="4 10" id="KW-0812">Transmembrane</keyword>
<keyword evidence="7 10" id="KW-0472">Membrane</keyword>
<reference evidence="12 13" key="1">
    <citation type="submission" date="2016-08" db="EMBL/GenBank/DDBJ databases">
        <title>Evolution of the type three secretion system and type three effector repertoires in Xanthomonas.</title>
        <authorList>
            <person name="Merda D."/>
            <person name="Briand M."/>
            <person name="Bosis E."/>
            <person name="Rousseau C."/>
            <person name="Portier P."/>
            <person name="Jacques M.-A."/>
            <person name="Fischer-Le Saux M."/>
        </authorList>
    </citation>
    <scope>NUCLEOTIDE SEQUENCE [LARGE SCALE GENOMIC DNA]</scope>
    <source>
        <strain evidence="12 13">CFBP 4691</strain>
    </source>
</reference>
<feature type="transmembrane region" description="Helical" evidence="10">
    <location>
        <begin position="158"/>
        <end position="176"/>
    </location>
</feature>
<dbReference type="OrthoDB" id="9780507at2"/>
<dbReference type="Proteomes" id="UP000239898">
    <property type="component" value="Unassembled WGS sequence"/>
</dbReference>
<dbReference type="Pfam" id="PF01569">
    <property type="entry name" value="PAP2"/>
    <property type="match status" value="1"/>
</dbReference>
<dbReference type="RefSeq" id="WP_128419582.1">
    <property type="nucleotide sequence ID" value="NZ_CP049017.1"/>
</dbReference>
<dbReference type="PANTHER" id="PTHR14969">
    <property type="entry name" value="SPHINGOSINE-1-PHOSPHATE PHOSPHOHYDROLASE"/>
    <property type="match status" value="1"/>
</dbReference>
<feature type="transmembrane region" description="Helical" evidence="10">
    <location>
        <begin position="61"/>
        <end position="82"/>
    </location>
</feature>
<evidence type="ECO:0000256" key="3">
    <source>
        <dbReference type="ARBA" id="ARBA00022475"/>
    </source>
</evidence>
<dbReference type="EC" id="3.6.1.27" evidence="2"/>
<name>A0A2S6ZIB8_9XANT</name>
<dbReference type="PANTHER" id="PTHR14969:SF62">
    <property type="entry name" value="DECAPRENYLPHOSPHORYL-5-PHOSPHORIBOSE PHOSPHATASE RV3807C-RELATED"/>
    <property type="match status" value="1"/>
</dbReference>
<dbReference type="GO" id="GO:0005886">
    <property type="term" value="C:plasma membrane"/>
    <property type="evidence" value="ECO:0007669"/>
    <property type="project" value="UniProtKB-SubCell"/>
</dbReference>
<dbReference type="SUPFAM" id="SSF48317">
    <property type="entry name" value="Acid phosphatase/Vanadium-dependent haloperoxidase"/>
    <property type="match status" value="1"/>
</dbReference>
<evidence type="ECO:0000313" key="13">
    <source>
        <dbReference type="Proteomes" id="UP000239898"/>
    </source>
</evidence>
<evidence type="ECO:0000256" key="6">
    <source>
        <dbReference type="ARBA" id="ARBA00022989"/>
    </source>
</evidence>
<feature type="domain" description="Phosphatidic acid phosphatase type 2/haloperoxidase" evidence="11">
    <location>
        <begin position="63"/>
        <end position="173"/>
    </location>
</feature>
<dbReference type="EMBL" id="MIGX01000019">
    <property type="protein sequence ID" value="PPT91909.1"/>
    <property type="molecule type" value="Genomic_DNA"/>
</dbReference>
<feature type="transmembrane region" description="Helical" evidence="10">
    <location>
        <begin position="118"/>
        <end position="146"/>
    </location>
</feature>
<evidence type="ECO:0000256" key="10">
    <source>
        <dbReference type="SAM" id="Phobius"/>
    </source>
</evidence>
<protein>
    <recommendedName>
        <fullName evidence="2">undecaprenyl-diphosphate phosphatase</fullName>
        <ecNumber evidence="2">3.6.1.27</ecNumber>
    </recommendedName>
    <alternativeName>
        <fullName evidence="8">Undecaprenyl pyrophosphate phosphatase</fullName>
    </alternativeName>
</protein>
<dbReference type="SMART" id="SM00014">
    <property type="entry name" value="acidPPc"/>
    <property type="match status" value="1"/>
</dbReference>
<organism evidence="12 13">
    <name type="scientific">Xanthomonas theicola</name>
    <dbReference type="NCBI Taxonomy" id="56464"/>
    <lineage>
        <taxon>Bacteria</taxon>
        <taxon>Pseudomonadati</taxon>
        <taxon>Pseudomonadota</taxon>
        <taxon>Gammaproteobacteria</taxon>
        <taxon>Lysobacterales</taxon>
        <taxon>Lysobacteraceae</taxon>
        <taxon>Xanthomonas</taxon>
    </lineage>
</organism>
<evidence type="ECO:0000256" key="4">
    <source>
        <dbReference type="ARBA" id="ARBA00022692"/>
    </source>
</evidence>
<evidence type="ECO:0000256" key="5">
    <source>
        <dbReference type="ARBA" id="ARBA00022801"/>
    </source>
</evidence>
<comment type="caution">
    <text evidence="12">The sequence shown here is derived from an EMBL/GenBank/DDBJ whole genome shotgun (WGS) entry which is preliminary data.</text>
</comment>
<dbReference type="InterPro" id="IPR000326">
    <property type="entry name" value="PAP2/HPO"/>
</dbReference>
<keyword evidence="5" id="KW-0378">Hydrolase</keyword>
<dbReference type="GO" id="GO:0050380">
    <property type="term" value="F:undecaprenyl-diphosphatase activity"/>
    <property type="evidence" value="ECO:0007669"/>
    <property type="project" value="UniProtKB-EC"/>
</dbReference>
<evidence type="ECO:0000256" key="8">
    <source>
        <dbReference type="ARBA" id="ARBA00032707"/>
    </source>
</evidence>
<dbReference type="Gene3D" id="1.20.144.10">
    <property type="entry name" value="Phosphatidic acid phosphatase type 2/haloperoxidase"/>
    <property type="match status" value="1"/>
</dbReference>